<evidence type="ECO:0000259" key="11">
    <source>
        <dbReference type="PROSITE" id="PS51192"/>
    </source>
</evidence>
<feature type="compositionally biased region" description="Acidic residues" evidence="9">
    <location>
        <begin position="781"/>
        <end position="801"/>
    </location>
</feature>
<name>L8HG87_ACACF</name>
<keyword evidence="2" id="KW-0547">Nucleotide-binding</keyword>
<keyword evidence="1" id="KW-0479">Metal-binding</keyword>
<dbReference type="SMART" id="SM00490">
    <property type="entry name" value="HELICc"/>
    <property type="match status" value="1"/>
</dbReference>
<dbReference type="CDD" id="cd18793">
    <property type="entry name" value="SF2_C_SNF"/>
    <property type="match status" value="1"/>
</dbReference>
<dbReference type="Gene3D" id="3.30.40.10">
    <property type="entry name" value="Zinc/RING finger domain, C3HC4 (zinc finger)"/>
    <property type="match status" value="1"/>
</dbReference>
<dbReference type="RefSeq" id="XP_004353668.1">
    <property type="nucleotide sequence ID" value="XM_004353616.1"/>
</dbReference>
<feature type="compositionally biased region" description="Acidic residues" evidence="9">
    <location>
        <begin position="631"/>
        <end position="642"/>
    </location>
</feature>
<evidence type="ECO:0000256" key="2">
    <source>
        <dbReference type="ARBA" id="ARBA00022741"/>
    </source>
</evidence>
<feature type="compositionally biased region" description="Basic and acidic residues" evidence="9">
    <location>
        <begin position="533"/>
        <end position="542"/>
    </location>
</feature>
<organism evidence="13 14">
    <name type="scientific">Acanthamoeba castellanii (strain ATCC 30010 / Neff)</name>
    <dbReference type="NCBI Taxonomy" id="1257118"/>
    <lineage>
        <taxon>Eukaryota</taxon>
        <taxon>Amoebozoa</taxon>
        <taxon>Discosea</taxon>
        <taxon>Longamoebia</taxon>
        <taxon>Centramoebida</taxon>
        <taxon>Acanthamoebidae</taxon>
        <taxon>Acanthamoeba</taxon>
    </lineage>
</organism>
<evidence type="ECO:0000256" key="7">
    <source>
        <dbReference type="ARBA" id="ARBA00022840"/>
    </source>
</evidence>
<feature type="compositionally biased region" description="Polar residues" evidence="9">
    <location>
        <begin position="1339"/>
        <end position="1353"/>
    </location>
</feature>
<keyword evidence="7" id="KW-0067">ATP-binding</keyword>
<dbReference type="GO" id="GO:0008094">
    <property type="term" value="F:ATP-dependent activity, acting on DNA"/>
    <property type="evidence" value="ECO:0007669"/>
    <property type="project" value="TreeGrafter"/>
</dbReference>
<dbReference type="GeneID" id="14925143"/>
<keyword evidence="5" id="KW-0347">Helicase</keyword>
<feature type="compositionally biased region" description="Low complexity" evidence="9">
    <location>
        <begin position="317"/>
        <end position="338"/>
    </location>
</feature>
<dbReference type="GO" id="GO:0005524">
    <property type="term" value="F:ATP binding"/>
    <property type="evidence" value="ECO:0007669"/>
    <property type="project" value="UniProtKB-KW"/>
</dbReference>
<dbReference type="InterPro" id="IPR049730">
    <property type="entry name" value="SNF2/RAD54-like_C"/>
</dbReference>
<dbReference type="Pfam" id="PF00176">
    <property type="entry name" value="SNF2-rel_dom"/>
    <property type="match status" value="1"/>
</dbReference>
<dbReference type="Pfam" id="PF00097">
    <property type="entry name" value="zf-C3HC4"/>
    <property type="match status" value="1"/>
</dbReference>
<feature type="domain" description="Helicase ATP-binding" evidence="11">
    <location>
        <begin position="964"/>
        <end position="1144"/>
    </location>
</feature>
<dbReference type="Gene3D" id="3.40.50.300">
    <property type="entry name" value="P-loop containing nucleotide triphosphate hydrolases"/>
    <property type="match status" value="1"/>
</dbReference>
<feature type="compositionally biased region" description="Polar residues" evidence="9">
    <location>
        <begin position="490"/>
        <end position="500"/>
    </location>
</feature>
<dbReference type="OMA" id="NWKNEFA"/>
<feature type="compositionally biased region" description="Low complexity" evidence="9">
    <location>
        <begin position="1472"/>
        <end position="1492"/>
    </location>
</feature>
<dbReference type="VEuPathDB" id="AmoebaDB:ACA1_153700"/>
<feature type="compositionally biased region" description="Basic and acidic residues" evidence="9">
    <location>
        <begin position="81"/>
        <end position="93"/>
    </location>
</feature>
<dbReference type="PANTHER" id="PTHR45626">
    <property type="entry name" value="TRANSCRIPTION TERMINATION FACTOR 2-RELATED"/>
    <property type="match status" value="1"/>
</dbReference>
<evidence type="ECO:0000256" key="6">
    <source>
        <dbReference type="ARBA" id="ARBA00022833"/>
    </source>
</evidence>
<keyword evidence="3 8" id="KW-0863">Zinc-finger</keyword>
<dbReference type="InterPro" id="IPR013083">
    <property type="entry name" value="Znf_RING/FYVE/PHD"/>
</dbReference>
<feature type="region of interest" description="Disordered" evidence="9">
    <location>
        <begin position="1295"/>
        <end position="1354"/>
    </location>
</feature>
<dbReference type="GO" id="GO:0008270">
    <property type="term" value="F:zinc ion binding"/>
    <property type="evidence" value="ECO:0007669"/>
    <property type="project" value="UniProtKB-KW"/>
</dbReference>
<feature type="compositionally biased region" description="Low complexity" evidence="9">
    <location>
        <begin position="425"/>
        <end position="435"/>
    </location>
</feature>
<dbReference type="InterPro" id="IPR017907">
    <property type="entry name" value="Znf_RING_CS"/>
</dbReference>
<dbReference type="CDD" id="cd18008">
    <property type="entry name" value="DEXDc_SHPRH-like"/>
    <property type="match status" value="1"/>
</dbReference>
<feature type="region of interest" description="Disordered" evidence="9">
    <location>
        <begin position="898"/>
        <end position="919"/>
    </location>
</feature>
<dbReference type="InterPro" id="IPR038718">
    <property type="entry name" value="SNF2-like_sf"/>
</dbReference>
<dbReference type="PROSITE" id="PS51192">
    <property type="entry name" value="HELICASE_ATP_BIND_1"/>
    <property type="match status" value="1"/>
</dbReference>
<dbReference type="Proteomes" id="UP000011083">
    <property type="component" value="Unassembled WGS sequence"/>
</dbReference>
<feature type="compositionally biased region" description="Low complexity" evidence="9">
    <location>
        <begin position="231"/>
        <end position="244"/>
    </location>
</feature>
<feature type="compositionally biased region" description="Basic and acidic residues" evidence="9">
    <location>
        <begin position="1295"/>
        <end position="1308"/>
    </location>
</feature>
<dbReference type="GO" id="GO:0006281">
    <property type="term" value="P:DNA repair"/>
    <property type="evidence" value="ECO:0007669"/>
    <property type="project" value="TreeGrafter"/>
</dbReference>
<feature type="compositionally biased region" description="Low complexity" evidence="9">
    <location>
        <begin position="649"/>
        <end position="686"/>
    </location>
</feature>
<dbReference type="InterPro" id="IPR050628">
    <property type="entry name" value="SNF2_RAD54_helicase_TF"/>
</dbReference>
<keyword evidence="14" id="KW-1185">Reference proteome</keyword>
<dbReference type="InterPro" id="IPR000330">
    <property type="entry name" value="SNF2_N"/>
</dbReference>
<dbReference type="OrthoDB" id="423559at2759"/>
<dbReference type="SMART" id="SM00184">
    <property type="entry name" value="RING"/>
    <property type="match status" value="1"/>
</dbReference>
<dbReference type="InterPro" id="IPR014001">
    <property type="entry name" value="Helicase_ATP-bd"/>
</dbReference>
<evidence type="ECO:0000256" key="5">
    <source>
        <dbReference type="ARBA" id="ARBA00022806"/>
    </source>
</evidence>
<feature type="region of interest" description="Disordered" evidence="9">
    <location>
        <begin position="823"/>
        <end position="844"/>
    </location>
</feature>
<dbReference type="SUPFAM" id="SSF52540">
    <property type="entry name" value="P-loop containing nucleoside triphosphate hydrolases"/>
    <property type="match status" value="2"/>
</dbReference>
<dbReference type="GO" id="GO:0016787">
    <property type="term" value="F:hydrolase activity"/>
    <property type="evidence" value="ECO:0007669"/>
    <property type="project" value="UniProtKB-KW"/>
</dbReference>
<keyword evidence="6" id="KW-0862">Zinc</keyword>
<protein>
    <submittedName>
        <fullName evidence="13">SNF2 family Nterminal domain containing protein</fullName>
    </submittedName>
</protein>
<keyword evidence="4" id="KW-0378">Hydrolase</keyword>
<sequence>MAEVEDEDDILRPIPGISLSDTPPVTTAARFCKQAATRSHDSRAMVTAAAKPSRRLPVEEESTQEDEDFEADTEPYFALDPESRPHANRDERGSQAATLPYSHVEEKEPIISASRASRIGHLVAAKVVPSGHLASRMMREKENRHDFPNSPAVETQPYVLVKATPTPSLPHRKFAAAAAFSIATGATRSSKPVAASSSSASTTTGATVRRGLRLLDSPYKNEAKSTNAVRATAASTSSSSSSASVHRPKPTPPSHQQPPLARGSPQLHAHDHQAAPPAGQQHHLLALPSPVPSSPGSPSRHFRHSPGSPSPLPSPSLSPTSPSSRSQSPSISPSASPSRCGFRLFPFGGVVDHHHDHGLEREKTENAGNARKRKSVDGVPTSAGDAVKRAMRQQQDEPKEEGMDQDLSHISVSICSPAPAPSPTPTTLSTSSLLPRAGGAGTPSLQQQFTSFHSPFISPTQQLDSAPPSPQPVSPFVTDHHDATRKRSHLGSSAPQTSPSPADLILSQPDHAPAAAKRSRLALDTRKRLDFSHGACEDHHSESAVAQSSSSSSSSASRRGQPTTPTKQSSISRFLVAKKPQQQGSVLGQMKEDGARQPAASRKPVGGNSVPAPKKSVGDNNKGKAPPAIDLLDDTIEVDDDFEIAKPRSSTTTKSTTTTTTTTTSTSSSSLSSRSAPSSAAFISKASKAKARSPVHGPGWIRRIADERKPAAGGREAKRARPPVPFLDRSAKSQSSPPELVNARKTHRVRPPDRRAETQIDLIDDDNRDSGSERGESEAQAGDDDDEEEEEDIDSSWDEENSAALFLEKDLIGDRRIKNRVKKSMKELKPLPPRNSSSSSLSAARKFQTSKSMSDIITSTTAQATAGAAAGRSYGVMSSSASSASLFSTFSRPTSLITTGKRKSASEDSQSGGETASDEGVIGDLYTSIQVNADLDAEADQPALLKVSLLKYQRQGLAWMADKEDDRRAAKGGILADAMGLGKTIQMLSLILHNAAKPGAACKTTLIVCPLSMLDQWLDEIRNRVKGSQLQVNVYYGNSRIKDASWLKKCDVVLTTYGTLAAEFVTRGKGKNARASLSRPLGCLESVPWYRIVLDEAHLIKNAGTRTCKAVCSMQADRRWCLTGTPIQNSLEDVYSLLHFLRVENFNDPWWWNLMIIKPIRRNDSTGFVRLQNVLQTVLLRRTREHKIDGQPIVSLPPCKIVQKEIEFSPMERQFYDTLFKNAQSVFNDYLENGTVLNHYVHILELLLRLRQCCNHYFIVLMCLTMPALRTKRPTLEGLKDEYRRIMRLLELKKAGKQNSQDDGHAEEESTQPLDDAGDVAGDADDDGGMHTPTRKRQSSSGTAATVSLTPTRRNGAFDLPVPLLADMLTPAGATRRAGGSSAAAGDAPDGQAQICPICFNGLEDNVAVAPCGHQFCRECIDDYWENEYAGENLGQCPVQSCRHRFSINKLQAVVANGGSTDSSTRRRLDAQQRSTSTRSSGAAKAKATAAKAKAKTKRRQGMELEFAGLGRTKTESQECEIGSGGGDADEGSAYDDESEEASVANTVDGSDIGHTFMQSSKVSALMEEVRRMRQEDPTSKCLIFSQFTMCLDLIELSLHTENVDYTRLDGSMTKAQRVSEIARFKADSSVAVFLISLKTGNCGLNLTHASHIFLMDPWWNPSAEQQAIDRAHRLGQERPVTVIRFIIRDSIEERILDLQDKKRKIAQGAFAGGASDVGQQSRGLALSELRQLFEP</sequence>
<evidence type="ECO:0000259" key="12">
    <source>
        <dbReference type="PROSITE" id="PS51194"/>
    </source>
</evidence>
<dbReference type="InterPro" id="IPR001650">
    <property type="entry name" value="Helicase_C-like"/>
</dbReference>
<feature type="region of interest" description="Disordered" evidence="9">
    <location>
        <begin position="1"/>
        <end position="103"/>
    </location>
</feature>
<feature type="compositionally biased region" description="Acidic residues" evidence="9">
    <location>
        <begin position="59"/>
        <end position="73"/>
    </location>
</feature>
<dbReference type="PROSITE" id="PS51194">
    <property type="entry name" value="HELICASE_CTER"/>
    <property type="match status" value="1"/>
</dbReference>
<gene>
    <name evidence="13" type="ORF">ACA1_153700</name>
</gene>
<evidence type="ECO:0000256" key="9">
    <source>
        <dbReference type="SAM" id="MobiDB-lite"/>
    </source>
</evidence>
<dbReference type="Gene3D" id="3.40.50.10810">
    <property type="entry name" value="Tandem AAA-ATPase domain"/>
    <property type="match status" value="1"/>
</dbReference>
<dbReference type="KEGG" id="acan:ACA1_153700"/>
<dbReference type="SMART" id="SM00487">
    <property type="entry name" value="DEXDc"/>
    <property type="match status" value="1"/>
</dbReference>
<feature type="compositionally biased region" description="Polar residues" evidence="9">
    <location>
        <begin position="443"/>
        <end position="464"/>
    </location>
</feature>
<reference evidence="13 14" key="1">
    <citation type="journal article" date="2013" name="Genome Biol.">
        <title>Genome of Acanthamoeba castellanii highlights extensive lateral gene transfer and early evolution of tyrosine kinase signaling.</title>
        <authorList>
            <person name="Clarke M."/>
            <person name="Lohan A.J."/>
            <person name="Liu B."/>
            <person name="Lagkouvardos I."/>
            <person name="Roy S."/>
            <person name="Zafar N."/>
            <person name="Bertelli C."/>
            <person name="Schilde C."/>
            <person name="Kianianmomeni A."/>
            <person name="Burglin T.R."/>
            <person name="Frech C."/>
            <person name="Turcotte B."/>
            <person name="Kopec K.O."/>
            <person name="Synnott J.M."/>
            <person name="Choo C."/>
            <person name="Paponov I."/>
            <person name="Finkler A."/>
            <person name="Soon Heng Tan C."/>
            <person name="Hutchins A.P."/>
            <person name="Weinmeier T."/>
            <person name="Rattei T."/>
            <person name="Chu J.S."/>
            <person name="Gimenez G."/>
            <person name="Irimia M."/>
            <person name="Rigden D.J."/>
            <person name="Fitzpatrick D.A."/>
            <person name="Lorenzo-Morales J."/>
            <person name="Bateman A."/>
            <person name="Chiu C.H."/>
            <person name="Tang P."/>
            <person name="Hegemann P."/>
            <person name="Fromm H."/>
            <person name="Raoult D."/>
            <person name="Greub G."/>
            <person name="Miranda-Saavedra D."/>
            <person name="Chen N."/>
            <person name="Nash P."/>
            <person name="Ginger M.L."/>
            <person name="Horn M."/>
            <person name="Schaap P."/>
            <person name="Caler L."/>
            <person name="Loftus B."/>
        </authorList>
    </citation>
    <scope>NUCLEOTIDE SEQUENCE [LARGE SCALE GENOMIC DNA]</scope>
    <source>
        <strain evidence="13 14">Neff</strain>
    </source>
</reference>
<dbReference type="SUPFAM" id="SSF57850">
    <property type="entry name" value="RING/U-box"/>
    <property type="match status" value="1"/>
</dbReference>
<feature type="domain" description="Helicase C-terminal" evidence="12">
    <location>
        <begin position="1562"/>
        <end position="1726"/>
    </location>
</feature>
<dbReference type="EMBL" id="KB007837">
    <property type="protein sequence ID" value="ELR24140.1"/>
    <property type="molecule type" value="Genomic_DNA"/>
</dbReference>
<dbReference type="Pfam" id="PF00271">
    <property type="entry name" value="Helicase_C"/>
    <property type="match status" value="1"/>
</dbReference>
<dbReference type="InterPro" id="IPR001841">
    <property type="entry name" value="Znf_RING"/>
</dbReference>
<feature type="domain" description="RING-type" evidence="10">
    <location>
        <begin position="1396"/>
        <end position="1439"/>
    </location>
</feature>
<proteinExistence type="predicted"/>
<evidence type="ECO:0000256" key="4">
    <source>
        <dbReference type="ARBA" id="ARBA00022801"/>
    </source>
</evidence>
<feature type="compositionally biased region" description="Basic and acidic residues" evidence="9">
    <location>
        <begin position="768"/>
        <end position="777"/>
    </location>
</feature>
<dbReference type="InterPro" id="IPR027417">
    <property type="entry name" value="P-loop_NTPase"/>
</dbReference>
<feature type="region of interest" description="Disordered" evidence="9">
    <location>
        <begin position="533"/>
        <end position="801"/>
    </location>
</feature>
<dbReference type="PROSITE" id="PS00518">
    <property type="entry name" value="ZF_RING_1"/>
    <property type="match status" value="1"/>
</dbReference>
<feature type="region of interest" description="Disordered" evidence="9">
    <location>
        <begin position="1516"/>
        <end position="1535"/>
    </location>
</feature>
<evidence type="ECO:0000313" key="13">
    <source>
        <dbReference type="EMBL" id="ELR24140.1"/>
    </source>
</evidence>
<dbReference type="CDD" id="cd16449">
    <property type="entry name" value="RING-HC"/>
    <property type="match status" value="1"/>
</dbReference>
<feature type="compositionally biased region" description="Basic and acidic residues" evidence="9">
    <location>
        <begin position="351"/>
        <end position="365"/>
    </location>
</feature>
<evidence type="ECO:0000256" key="8">
    <source>
        <dbReference type="PROSITE-ProRule" id="PRU00175"/>
    </source>
</evidence>
<evidence type="ECO:0000313" key="14">
    <source>
        <dbReference type="Proteomes" id="UP000011083"/>
    </source>
</evidence>
<accession>L8HG87</accession>
<dbReference type="GO" id="GO:0005634">
    <property type="term" value="C:nucleus"/>
    <property type="evidence" value="ECO:0007669"/>
    <property type="project" value="TreeGrafter"/>
</dbReference>
<feature type="compositionally biased region" description="Low complexity" evidence="9">
    <location>
        <begin position="543"/>
        <end position="557"/>
    </location>
</feature>
<evidence type="ECO:0000259" key="10">
    <source>
        <dbReference type="PROSITE" id="PS50089"/>
    </source>
</evidence>
<dbReference type="PROSITE" id="PS50089">
    <property type="entry name" value="ZF_RING_2"/>
    <property type="match status" value="1"/>
</dbReference>
<feature type="compositionally biased region" description="Basic and acidic residues" evidence="9">
    <location>
        <begin position="703"/>
        <end position="719"/>
    </location>
</feature>
<evidence type="ECO:0000256" key="1">
    <source>
        <dbReference type="ARBA" id="ARBA00022723"/>
    </source>
</evidence>
<feature type="compositionally biased region" description="Polar residues" evidence="9">
    <location>
        <begin position="558"/>
        <end position="572"/>
    </location>
</feature>
<feature type="compositionally biased region" description="Acidic residues" evidence="9">
    <location>
        <begin position="1309"/>
        <end position="1327"/>
    </location>
</feature>
<feature type="region of interest" description="Disordered" evidence="9">
    <location>
        <begin position="186"/>
        <end position="521"/>
    </location>
</feature>
<dbReference type="GO" id="GO:0004386">
    <property type="term" value="F:helicase activity"/>
    <property type="evidence" value="ECO:0007669"/>
    <property type="project" value="UniProtKB-KW"/>
</dbReference>
<dbReference type="InterPro" id="IPR018957">
    <property type="entry name" value="Znf_C3HC4_RING-type"/>
</dbReference>
<dbReference type="STRING" id="1257118.L8HG87"/>
<feature type="region of interest" description="Disordered" evidence="9">
    <location>
        <begin position="1457"/>
        <end position="1495"/>
    </location>
</feature>
<evidence type="ECO:0000256" key="3">
    <source>
        <dbReference type="ARBA" id="ARBA00022771"/>
    </source>
</evidence>
<feature type="compositionally biased region" description="Low complexity" evidence="9">
    <location>
        <begin position="194"/>
        <end position="207"/>
    </location>
</feature>